<protein>
    <recommendedName>
        <fullName evidence="4">Glycerophosphoryl diester phosphodiesterase</fullName>
    </recommendedName>
</protein>
<keyword evidence="3" id="KW-1185">Reference proteome</keyword>
<name>A0ABP9SRC7_9ACTN</name>
<dbReference type="Proteomes" id="UP001501570">
    <property type="component" value="Unassembled WGS sequence"/>
</dbReference>
<dbReference type="PANTHER" id="PTHR46211:SF14">
    <property type="entry name" value="GLYCEROPHOSPHODIESTER PHOSPHODIESTERASE"/>
    <property type="match status" value="1"/>
</dbReference>
<evidence type="ECO:0000313" key="3">
    <source>
        <dbReference type="Proteomes" id="UP001501570"/>
    </source>
</evidence>
<evidence type="ECO:0000313" key="2">
    <source>
        <dbReference type="EMBL" id="GAA5200020.1"/>
    </source>
</evidence>
<sequence length="241" mass="26557">MRGMTDRPLLTVAHRAGNTLTGLRVALQAGVDLVETDVHLLRDALEVRHTKALARHLLRERWNSQRRHNPARPRLAEVLAAADGDPRLMLDLKGPSLSVATRVAALLRQEAPELPVTVCTKQWRMLDAFDGLPHVRRVLSVNNPVHLGRLRARLRRRPVFGVSIRRQLLTPAIVAELRESATVVMVWPVDTEAALEHARRLGVTSVISKNLPLLRGLLADRPTDAGPDPAPVAGRALPATP</sequence>
<comment type="caution">
    <text evidence="2">The sequence shown here is derived from an EMBL/GenBank/DDBJ whole genome shotgun (WGS) entry which is preliminary data.</text>
</comment>
<dbReference type="SUPFAM" id="SSF51695">
    <property type="entry name" value="PLC-like phosphodiesterases"/>
    <property type="match status" value="1"/>
</dbReference>
<feature type="region of interest" description="Disordered" evidence="1">
    <location>
        <begin position="220"/>
        <end position="241"/>
    </location>
</feature>
<dbReference type="PANTHER" id="PTHR46211">
    <property type="entry name" value="GLYCEROPHOSPHORYL DIESTER PHOSPHODIESTERASE"/>
    <property type="match status" value="1"/>
</dbReference>
<accession>A0ABP9SRC7</accession>
<evidence type="ECO:0000256" key="1">
    <source>
        <dbReference type="SAM" id="MobiDB-lite"/>
    </source>
</evidence>
<organism evidence="2 3">
    <name type="scientific">Rugosimonospora acidiphila</name>
    <dbReference type="NCBI Taxonomy" id="556531"/>
    <lineage>
        <taxon>Bacteria</taxon>
        <taxon>Bacillati</taxon>
        <taxon>Actinomycetota</taxon>
        <taxon>Actinomycetes</taxon>
        <taxon>Micromonosporales</taxon>
        <taxon>Micromonosporaceae</taxon>
        <taxon>Rugosimonospora</taxon>
    </lineage>
</organism>
<dbReference type="Gene3D" id="3.20.20.190">
    <property type="entry name" value="Phosphatidylinositol (PI) phosphodiesterase"/>
    <property type="match status" value="1"/>
</dbReference>
<dbReference type="EMBL" id="BAABJQ010000041">
    <property type="protein sequence ID" value="GAA5200020.1"/>
    <property type="molecule type" value="Genomic_DNA"/>
</dbReference>
<reference evidence="3" key="1">
    <citation type="journal article" date="2019" name="Int. J. Syst. Evol. Microbiol.">
        <title>The Global Catalogue of Microorganisms (GCM) 10K type strain sequencing project: providing services to taxonomists for standard genome sequencing and annotation.</title>
        <authorList>
            <consortium name="The Broad Institute Genomics Platform"/>
            <consortium name="The Broad Institute Genome Sequencing Center for Infectious Disease"/>
            <person name="Wu L."/>
            <person name="Ma J."/>
        </authorList>
    </citation>
    <scope>NUCLEOTIDE SEQUENCE [LARGE SCALE GENOMIC DNA]</scope>
    <source>
        <strain evidence="3">JCM 18304</strain>
    </source>
</reference>
<gene>
    <name evidence="2" type="ORF">GCM10023322_76950</name>
</gene>
<dbReference type="InterPro" id="IPR017946">
    <property type="entry name" value="PLC-like_Pdiesterase_TIM-brl"/>
</dbReference>
<dbReference type="CDD" id="cd08556">
    <property type="entry name" value="GDPD"/>
    <property type="match status" value="1"/>
</dbReference>
<proteinExistence type="predicted"/>
<evidence type="ECO:0008006" key="4">
    <source>
        <dbReference type="Google" id="ProtNLM"/>
    </source>
</evidence>